<comment type="caution">
    <text evidence="2">The sequence shown here is derived from an EMBL/GenBank/DDBJ whole genome shotgun (WGS) entry which is preliminary data.</text>
</comment>
<dbReference type="PANTHER" id="PTHR37305">
    <property type="entry name" value="INTEGRAL MEMBRANE PROTEIN-RELATED"/>
    <property type="match status" value="1"/>
</dbReference>
<protein>
    <submittedName>
        <fullName evidence="2">ABC transporter permease</fullName>
    </submittedName>
</protein>
<dbReference type="Proteomes" id="UP001501624">
    <property type="component" value="Unassembled WGS sequence"/>
</dbReference>
<feature type="transmembrane region" description="Helical" evidence="1">
    <location>
        <begin position="73"/>
        <end position="100"/>
    </location>
</feature>
<sequence length="450" mass="46637">MTATVSDAPAAQPVPVLRGYRFELVKLTSQWRIRLLVLACWIAPAVFVAAVSLQSSLPVDTLFGRWMNATGWAGSLVMLGFAGSYALPLLTSVVAGDVFAAEDRLGTWRHLLVAVRSPQRIFTAKALAALTVILVLVAGMAVSSAVGGILAVGGGRLVGLDGHLLAPADAAGKVALSWVCVLAPTLALAAIGLLGSVALGRSPMGLLLPAVVALVMGLAQMLPLPVAVRLALPTYAFIAWNGLFTAPAQLGPLLISVAIGLVWTVAATALAYLVFRRRDFTNLTEDGSARRALTLGALPLAGLLAVTVGAVAVSVPAAGSGIGQDKLQRSVATAFAHLYRLQTAQLNRPDVTEDQLGATAACTKGDGLVAPEGPGNDWRCVVSWHLPGIEATGAAIYQLDVTPDGRFVADGDGPKEVNGYFQVHTPTGDTPNPLWQFDGNVELLPTTTKG</sequence>
<accession>A0ABP7HBH2</accession>
<feature type="transmembrane region" description="Helical" evidence="1">
    <location>
        <begin position="35"/>
        <end position="53"/>
    </location>
</feature>
<evidence type="ECO:0000313" key="2">
    <source>
        <dbReference type="EMBL" id="GAA3790318.1"/>
    </source>
</evidence>
<evidence type="ECO:0000313" key="3">
    <source>
        <dbReference type="Proteomes" id="UP001501624"/>
    </source>
</evidence>
<dbReference type="RefSeq" id="WP_237335157.1">
    <property type="nucleotide sequence ID" value="NZ_BAABCM010000001.1"/>
</dbReference>
<keyword evidence="1" id="KW-0472">Membrane</keyword>
<keyword evidence="1" id="KW-0812">Transmembrane</keyword>
<feature type="transmembrane region" description="Helical" evidence="1">
    <location>
        <begin position="295"/>
        <end position="319"/>
    </location>
</feature>
<feature type="transmembrane region" description="Helical" evidence="1">
    <location>
        <begin position="252"/>
        <end position="275"/>
    </location>
</feature>
<dbReference type="PANTHER" id="PTHR37305:SF1">
    <property type="entry name" value="MEMBRANE PROTEIN"/>
    <property type="match status" value="1"/>
</dbReference>
<feature type="transmembrane region" description="Helical" evidence="1">
    <location>
        <begin position="175"/>
        <end position="199"/>
    </location>
</feature>
<feature type="transmembrane region" description="Helical" evidence="1">
    <location>
        <begin position="206"/>
        <end position="232"/>
    </location>
</feature>
<keyword evidence="1" id="KW-1133">Transmembrane helix</keyword>
<proteinExistence type="predicted"/>
<keyword evidence="3" id="KW-1185">Reference proteome</keyword>
<feature type="transmembrane region" description="Helical" evidence="1">
    <location>
        <begin position="126"/>
        <end position="155"/>
    </location>
</feature>
<reference evidence="3" key="1">
    <citation type="journal article" date="2019" name="Int. J. Syst. Evol. Microbiol.">
        <title>The Global Catalogue of Microorganisms (GCM) 10K type strain sequencing project: providing services to taxonomists for standard genome sequencing and annotation.</title>
        <authorList>
            <consortium name="The Broad Institute Genomics Platform"/>
            <consortium name="The Broad Institute Genome Sequencing Center for Infectious Disease"/>
            <person name="Wu L."/>
            <person name="Ma J."/>
        </authorList>
    </citation>
    <scope>NUCLEOTIDE SEQUENCE [LARGE SCALE GENOMIC DNA]</scope>
    <source>
        <strain evidence="3">JCM 17017</strain>
    </source>
</reference>
<evidence type="ECO:0000256" key="1">
    <source>
        <dbReference type="SAM" id="Phobius"/>
    </source>
</evidence>
<dbReference type="EMBL" id="BAABCM010000001">
    <property type="protein sequence ID" value="GAA3790318.1"/>
    <property type="molecule type" value="Genomic_DNA"/>
</dbReference>
<organism evidence="2 3">
    <name type="scientific">Amycolatopsis tucumanensis</name>
    <dbReference type="NCBI Taxonomy" id="401106"/>
    <lineage>
        <taxon>Bacteria</taxon>
        <taxon>Bacillati</taxon>
        <taxon>Actinomycetota</taxon>
        <taxon>Actinomycetes</taxon>
        <taxon>Pseudonocardiales</taxon>
        <taxon>Pseudonocardiaceae</taxon>
        <taxon>Amycolatopsis</taxon>
    </lineage>
</organism>
<gene>
    <name evidence="2" type="ORF">GCM10022380_03440</name>
</gene>
<name>A0ABP7HBH2_9PSEU</name>